<feature type="compositionally biased region" description="Gly residues" evidence="4">
    <location>
        <begin position="565"/>
        <end position="575"/>
    </location>
</feature>
<feature type="compositionally biased region" description="Low complexity" evidence="4">
    <location>
        <begin position="592"/>
        <end position="607"/>
    </location>
</feature>
<dbReference type="InterPro" id="IPR058112">
    <property type="entry name" value="CD3337_EF1877-like"/>
</dbReference>
<dbReference type="Proteomes" id="UP000617979">
    <property type="component" value="Unassembled WGS sequence"/>
</dbReference>
<name>A0ABQ1H6F4_9BACL</name>
<evidence type="ECO:0000256" key="6">
    <source>
        <dbReference type="SAM" id="SignalP"/>
    </source>
</evidence>
<keyword evidence="6" id="KW-0732">Signal</keyword>
<comment type="caution">
    <text evidence="7">The sequence shown here is derived from an EMBL/GenBank/DDBJ whole genome shotgun (WGS) entry which is preliminary data.</text>
</comment>
<feature type="region of interest" description="Disordered" evidence="4">
    <location>
        <begin position="47"/>
        <end position="102"/>
    </location>
</feature>
<feature type="transmembrane region" description="Helical" evidence="5">
    <location>
        <begin position="471"/>
        <end position="495"/>
    </location>
</feature>
<feature type="transmembrane region" description="Helical" evidence="5">
    <location>
        <begin position="227"/>
        <end position="248"/>
    </location>
</feature>
<evidence type="ECO:0000256" key="3">
    <source>
        <dbReference type="ARBA" id="ARBA00023136"/>
    </source>
</evidence>
<accession>A0ABQ1H6F4</accession>
<feature type="chain" id="PRO_5046966937" description="TrbL/VirB6 plasmid conjugal transfer protein" evidence="6">
    <location>
        <begin position="26"/>
        <end position="607"/>
    </location>
</feature>
<proteinExistence type="predicted"/>
<evidence type="ECO:0000313" key="8">
    <source>
        <dbReference type="Proteomes" id="UP000617979"/>
    </source>
</evidence>
<keyword evidence="3 5" id="KW-0472">Membrane</keyword>
<feature type="transmembrane region" description="Helical" evidence="5">
    <location>
        <begin position="436"/>
        <end position="459"/>
    </location>
</feature>
<evidence type="ECO:0000256" key="5">
    <source>
        <dbReference type="SAM" id="Phobius"/>
    </source>
</evidence>
<feature type="transmembrane region" description="Helical" evidence="5">
    <location>
        <begin position="501"/>
        <end position="518"/>
    </location>
</feature>
<evidence type="ECO:0008006" key="9">
    <source>
        <dbReference type="Google" id="ProtNLM"/>
    </source>
</evidence>
<keyword evidence="1 5" id="KW-0812">Transmembrane</keyword>
<evidence type="ECO:0000256" key="2">
    <source>
        <dbReference type="ARBA" id="ARBA00022989"/>
    </source>
</evidence>
<evidence type="ECO:0000256" key="1">
    <source>
        <dbReference type="ARBA" id="ARBA00022692"/>
    </source>
</evidence>
<evidence type="ECO:0000313" key="7">
    <source>
        <dbReference type="EMBL" id="GGA58372.1"/>
    </source>
</evidence>
<feature type="transmembrane region" description="Helical" evidence="5">
    <location>
        <begin position="406"/>
        <end position="430"/>
    </location>
</feature>
<reference evidence="8" key="1">
    <citation type="journal article" date="2019" name="Int. J. Syst. Evol. Microbiol.">
        <title>The Global Catalogue of Microorganisms (GCM) 10K type strain sequencing project: providing services to taxonomists for standard genome sequencing and annotation.</title>
        <authorList>
            <consortium name="The Broad Institute Genomics Platform"/>
            <consortium name="The Broad Institute Genome Sequencing Center for Infectious Disease"/>
            <person name="Wu L."/>
            <person name="Ma J."/>
        </authorList>
    </citation>
    <scope>NUCLEOTIDE SEQUENCE [LARGE SCALE GENOMIC DNA]</scope>
    <source>
        <strain evidence="8">CGMCC 1.12404</strain>
    </source>
</reference>
<organism evidence="7 8">
    <name type="scientific">Kroppenstedtia guangzhouensis</name>
    <dbReference type="NCBI Taxonomy" id="1274356"/>
    <lineage>
        <taxon>Bacteria</taxon>
        <taxon>Bacillati</taxon>
        <taxon>Bacillota</taxon>
        <taxon>Bacilli</taxon>
        <taxon>Bacillales</taxon>
        <taxon>Thermoactinomycetaceae</taxon>
        <taxon>Kroppenstedtia</taxon>
    </lineage>
</organism>
<keyword evidence="2 5" id="KW-1133">Transmembrane helix</keyword>
<dbReference type="NCBIfam" id="NF046089">
    <property type="entry name" value="CD3337_EF1877"/>
    <property type="match status" value="1"/>
</dbReference>
<evidence type="ECO:0000256" key="4">
    <source>
        <dbReference type="SAM" id="MobiDB-lite"/>
    </source>
</evidence>
<feature type="compositionally biased region" description="Basic and acidic residues" evidence="4">
    <location>
        <begin position="47"/>
        <end position="56"/>
    </location>
</feature>
<keyword evidence="8" id="KW-1185">Reference proteome</keyword>
<dbReference type="Pfam" id="PF04610">
    <property type="entry name" value="TrbL"/>
    <property type="match status" value="1"/>
</dbReference>
<dbReference type="RefSeq" id="WP_188433724.1">
    <property type="nucleotide sequence ID" value="NZ_BMEX01000030.1"/>
</dbReference>
<gene>
    <name evidence="7" type="ORF">GCM10007416_34470</name>
</gene>
<dbReference type="EMBL" id="BMEX01000030">
    <property type="protein sequence ID" value="GGA58372.1"/>
    <property type="molecule type" value="Genomic_DNA"/>
</dbReference>
<protein>
    <recommendedName>
        <fullName evidence="9">TrbL/VirB6 plasmid conjugal transfer protein</fullName>
    </recommendedName>
</protein>
<dbReference type="InterPro" id="IPR007688">
    <property type="entry name" value="Conjugal_tfr_TrbL/VirB6"/>
</dbReference>
<feature type="compositionally biased region" description="Basic and acidic residues" evidence="4">
    <location>
        <begin position="65"/>
        <end position="87"/>
    </location>
</feature>
<feature type="signal peptide" evidence="6">
    <location>
        <begin position="1"/>
        <end position="25"/>
    </location>
</feature>
<feature type="region of interest" description="Disordered" evidence="4">
    <location>
        <begin position="561"/>
        <end position="607"/>
    </location>
</feature>
<sequence>MKKKIGIVLAILTLPLVIAAAVAFADDNDTWGPEQKKKYEEYLKKREEEKAKREVGEGDLPDDLEAYKKVQEAEKKKKEEEKKKQEAGEPDDFASPGTQKKKLGEGHLTAYDYAVKFPEERLKHVEEDLGYSIRYNDYYPSQYSLELVLDDTYFWEIVDSASNTGHFFIHQIINSMWQALVVFDFQVISVVENGFSTDIVDVFADAVGSVVQKIAGFDGDGIGSNGIWGEMITFMIVLAGAWAAYMLIVKRASTRAASGLGSTLLVLILALALFGNASGVMKYLNEISSGLSQEVLGVGVDLTPKSEARILEEERQLQKGITPAEPRETPKEAISFKMADRLYEMLIYEPYILLQYGKPPQEITQERADEILRHKVASKERMKAVRKEVNEENTHMMTTAGTFERFTVVSLLWITHLILGICFLIIAAAILFFQLLFIILTLFAPFALLMAIIPSWTYVAINWFKRWVGAILMKLVLSVFLSILLTISQVLYSTVPSSDYGYIWTITVQLILVIGVIWKRKDILDILRAPVRSVDNIPGERGGVGMVTNQLRRGYYMTRRLSRRGSGGNHPGSGREGSSRGNRQGRTRRRSGTSSQPPQQAANQQTS</sequence>